<evidence type="ECO:0000259" key="5">
    <source>
        <dbReference type="PROSITE" id="PS50948"/>
    </source>
</evidence>
<sequence>MGLPVTLLVLGGLGGALLGPPAALAATSQSGTSSTRTMECFEYGYDYYGYDMQEVSGVPSPGACMQECMNHKGCGFWSYSTYTLSCYLKSVGAVLERRPSPGIISGPRQCSYSTTCFEPGIDLFGYDIESIEGRYIMNPVDCQRLCEANPQCAFFSWRFSNHSCYLKSSPAILNRREDPDVTSGPRSCVGSAVTLPSPEDYPTPFDPETAPPPCVLAGVDLRGHNVKTAKARSPAACQMLCLKHRDCEYWTWSTHSHICSLKNADALSGRSEGQHTLDKVSGAKRCIPVVPGCQFVDVGVVGAVLSKRSVASFDLCQIHCAAFSGCTHFSFDLKSGDCNLWSSFNTYSKGITTDGLVSGRAFCDAEEICFEQADYVGHNVEENETGEVDSPAACQAMCQHNADCHYWTWLNTNKGCYLKDADALEGRTNDPTALGRYSGPKYCNMSYGCLSINAVYSGMSLQTTETEDYLLCSSKCAEHPFCTAWTYHGDMRLCSLFSGEPTLLSKPVRGAVSALKNCFQQEEEEQSCFDEGIQYPLDNVVKIASAGSAHECYLLCGLESTCSKWTFKSGDTCVMMKNADSDSSSTSSSSTSSSSTSSTSSSSTSSTSGSSGSGDVVYDPASVSGPKLCSEMPLLSGPASFKGTPLRVSSVFSPKGCAEQCLQNPQCRYWSFLLGKETNCQLYSKIESLETQPNCISGFVPRVLLASNCSYPEETIVATVFVTSVETCSSECVANPRCRAWSAVVEPSAALAQLNSSSSSLTPAGTSAASTDEVTCHLHSDDNTPSYSFSPRTFCGTSLNPKTLRKGKTYTVIAGDEIFSNPLDLVDCPTHCASNPDCLGWSYDVQRGCLGFDSIDAEEENTGAISAPVDRPAPALRFNIAFVGGDTITPASSRAAAATKSSAAPFRSLRIGIVPTSSAGAVAAAGAAPTAPVPALYPFTPNKKIAPSYNDCITACTKELACVAWTFKEGACTLFSNTEGTVFEPNAISGTRSIQQPLPWDFAVGQKYAADPLVSFPTGPITNANGDVIDGGEPLTPIECAERAAADQCWSFDLVAGRCFVYGDCAVSEEAQTFVSGISYFTAEDIATAEARMRGGKVKTPAAAEGEEITHAAETLAAHTDQKPVEVGGEQAQQHTQQQEQQQTAPQQQQEEKDD</sequence>
<gene>
    <name evidence="6" type="ORF">EMWEY_00030310</name>
</gene>
<name>U6M8Q0_EIMMA</name>
<organism evidence="6 7">
    <name type="scientific">Eimeria maxima</name>
    <name type="common">Coccidian parasite</name>
    <dbReference type="NCBI Taxonomy" id="5804"/>
    <lineage>
        <taxon>Eukaryota</taxon>
        <taxon>Sar</taxon>
        <taxon>Alveolata</taxon>
        <taxon>Apicomplexa</taxon>
        <taxon>Conoidasida</taxon>
        <taxon>Coccidia</taxon>
        <taxon>Eucoccidiorida</taxon>
        <taxon>Eimeriorina</taxon>
        <taxon>Eimeriidae</taxon>
        <taxon>Eimeria</taxon>
    </lineage>
</organism>
<dbReference type="SUPFAM" id="SSF57414">
    <property type="entry name" value="Hairpin loop containing domain-like"/>
    <property type="match status" value="8"/>
</dbReference>
<feature type="domain" description="Apple" evidence="5">
    <location>
        <begin position="449"/>
        <end position="518"/>
    </location>
</feature>
<dbReference type="PANTHER" id="PTHR33946:SF4">
    <property type="entry name" value="COAGULATION FACTOR XI"/>
    <property type="match status" value="1"/>
</dbReference>
<evidence type="ECO:0000313" key="6">
    <source>
        <dbReference type="EMBL" id="CDJ60416.1"/>
    </source>
</evidence>
<feature type="chain" id="PRO_5004675828" evidence="4">
    <location>
        <begin position="26"/>
        <end position="1155"/>
    </location>
</feature>
<evidence type="ECO:0000256" key="3">
    <source>
        <dbReference type="SAM" id="MobiDB-lite"/>
    </source>
</evidence>
<keyword evidence="1" id="KW-0677">Repeat</keyword>
<proteinExistence type="predicted"/>
<accession>U6M8Q0</accession>
<feature type="signal peptide" evidence="4">
    <location>
        <begin position="1"/>
        <end position="25"/>
    </location>
</feature>
<dbReference type="SMART" id="SM00223">
    <property type="entry name" value="APPLE"/>
    <property type="match status" value="7"/>
</dbReference>
<feature type="domain" description="Apple" evidence="5">
    <location>
        <begin position="110"/>
        <end position="188"/>
    </location>
</feature>
<feature type="domain" description="Apple" evidence="5">
    <location>
        <begin position="214"/>
        <end position="286"/>
    </location>
</feature>
<dbReference type="Proteomes" id="UP000030763">
    <property type="component" value="Unassembled WGS sequence"/>
</dbReference>
<dbReference type="EMBL" id="HG721847">
    <property type="protein sequence ID" value="CDJ60416.1"/>
    <property type="molecule type" value="Genomic_DNA"/>
</dbReference>
<keyword evidence="7" id="KW-1185">Reference proteome</keyword>
<feature type="region of interest" description="Disordered" evidence="3">
    <location>
        <begin position="580"/>
        <end position="615"/>
    </location>
</feature>
<dbReference type="GO" id="GO:0005576">
    <property type="term" value="C:extracellular region"/>
    <property type="evidence" value="ECO:0007669"/>
    <property type="project" value="InterPro"/>
</dbReference>
<dbReference type="Gene3D" id="3.50.4.10">
    <property type="entry name" value="Hepatocyte Growth Factor"/>
    <property type="match status" value="10"/>
</dbReference>
<dbReference type="GeneID" id="25337017"/>
<evidence type="ECO:0000256" key="1">
    <source>
        <dbReference type="ARBA" id="ARBA00022737"/>
    </source>
</evidence>
<keyword evidence="2" id="KW-1015">Disulfide bond</keyword>
<reference evidence="6" key="1">
    <citation type="submission" date="2013-10" db="EMBL/GenBank/DDBJ databases">
        <title>Genomic analysis of the causative agents of coccidiosis in chickens.</title>
        <authorList>
            <person name="Reid A.J."/>
            <person name="Blake D."/>
            <person name="Billington K."/>
            <person name="Browne H."/>
            <person name="Dunn M."/>
            <person name="Hung S."/>
            <person name="Kawahara F."/>
            <person name="Miranda-Saavedra D."/>
            <person name="Mourier T."/>
            <person name="Nagra H."/>
            <person name="Otto T.D."/>
            <person name="Rawlings N."/>
            <person name="Sanchez A."/>
            <person name="Sanders M."/>
            <person name="Subramaniam C."/>
            <person name="Tay Y."/>
            <person name="Dear P."/>
            <person name="Doerig C."/>
            <person name="Gruber A."/>
            <person name="Parkinson J."/>
            <person name="Shirley M."/>
            <person name="Wan K.L."/>
            <person name="Berriman M."/>
            <person name="Tomley F."/>
            <person name="Pain A."/>
        </authorList>
    </citation>
    <scope>NUCLEOTIDE SEQUENCE [LARGE SCALE GENOMIC DNA]</scope>
    <source>
        <strain evidence="6">Weybridge</strain>
    </source>
</reference>
<feature type="compositionally biased region" description="Low complexity" evidence="3">
    <location>
        <begin position="581"/>
        <end position="615"/>
    </location>
</feature>
<dbReference type="GO" id="GO:0006508">
    <property type="term" value="P:proteolysis"/>
    <property type="evidence" value="ECO:0007669"/>
    <property type="project" value="InterPro"/>
</dbReference>
<keyword evidence="4" id="KW-0732">Signal</keyword>
<feature type="domain" description="Apple" evidence="5">
    <location>
        <begin position="629"/>
        <end position="704"/>
    </location>
</feature>
<dbReference type="OrthoDB" id="328076at2759"/>
<dbReference type="AlphaFoldDB" id="U6M8Q0"/>
<dbReference type="PANTHER" id="PTHR33946">
    <property type="match status" value="1"/>
</dbReference>
<dbReference type="Pfam" id="PF00024">
    <property type="entry name" value="PAN_1"/>
    <property type="match status" value="5"/>
</dbReference>
<reference evidence="6" key="2">
    <citation type="submission" date="2013-10" db="EMBL/GenBank/DDBJ databases">
        <authorList>
            <person name="Aslett M."/>
        </authorList>
    </citation>
    <scope>NUCLEOTIDE SEQUENCE [LARGE SCALE GENOMIC DNA]</scope>
    <source>
        <strain evidence="6">Weybridge</strain>
    </source>
</reference>
<dbReference type="PROSITE" id="PS50948">
    <property type="entry name" value="PAN"/>
    <property type="match status" value="5"/>
</dbReference>
<evidence type="ECO:0000256" key="4">
    <source>
        <dbReference type="SAM" id="SignalP"/>
    </source>
</evidence>
<dbReference type="VEuPathDB" id="ToxoDB:EMWEY_00030310"/>
<dbReference type="CDD" id="cd01100">
    <property type="entry name" value="APPLE_Factor_XI_like"/>
    <property type="match status" value="1"/>
</dbReference>
<dbReference type="RefSeq" id="XP_013337066.1">
    <property type="nucleotide sequence ID" value="XM_013481612.1"/>
</dbReference>
<dbReference type="InterPro" id="IPR003609">
    <property type="entry name" value="Pan_app"/>
</dbReference>
<feature type="compositionally biased region" description="Low complexity" evidence="3">
    <location>
        <begin position="1130"/>
        <end position="1149"/>
    </location>
</feature>
<evidence type="ECO:0000313" key="7">
    <source>
        <dbReference type="Proteomes" id="UP000030763"/>
    </source>
</evidence>
<feature type="region of interest" description="Disordered" evidence="3">
    <location>
        <begin position="1115"/>
        <end position="1155"/>
    </location>
</feature>
<evidence type="ECO:0000256" key="2">
    <source>
        <dbReference type="ARBA" id="ARBA00023157"/>
    </source>
</evidence>
<dbReference type="Pfam" id="PF14295">
    <property type="entry name" value="PAN_4"/>
    <property type="match status" value="6"/>
</dbReference>
<dbReference type="InterPro" id="IPR000177">
    <property type="entry name" value="Apple"/>
</dbReference>
<protein>
    <submittedName>
        <fullName evidence="6">PAN domain-containing protein, putative</fullName>
    </submittedName>
</protein>
<feature type="domain" description="Apple" evidence="5">
    <location>
        <begin position="363"/>
        <end position="443"/>
    </location>
</feature>